<protein>
    <submittedName>
        <fullName evidence="1">Uncharacterized protein</fullName>
    </submittedName>
</protein>
<organism evidence="1 2">
    <name type="scientific">Tenggerimyces flavus</name>
    <dbReference type="NCBI Taxonomy" id="1708749"/>
    <lineage>
        <taxon>Bacteria</taxon>
        <taxon>Bacillati</taxon>
        <taxon>Actinomycetota</taxon>
        <taxon>Actinomycetes</taxon>
        <taxon>Propionibacteriales</taxon>
        <taxon>Nocardioidaceae</taxon>
        <taxon>Tenggerimyces</taxon>
    </lineage>
</organism>
<proteinExistence type="predicted"/>
<keyword evidence="2" id="KW-1185">Reference proteome</keyword>
<evidence type="ECO:0000313" key="1">
    <source>
        <dbReference type="EMBL" id="MFC3759702.1"/>
    </source>
</evidence>
<dbReference type="EMBL" id="JBHRZH010000003">
    <property type="protein sequence ID" value="MFC3759702.1"/>
    <property type="molecule type" value="Genomic_DNA"/>
</dbReference>
<comment type="caution">
    <text evidence="1">The sequence shown here is derived from an EMBL/GenBank/DDBJ whole genome shotgun (WGS) entry which is preliminary data.</text>
</comment>
<reference evidence="2" key="1">
    <citation type="journal article" date="2019" name="Int. J. Syst. Evol. Microbiol.">
        <title>The Global Catalogue of Microorganisms (GCM) 10K type strain sequencing project: providing services to taxonomists for standard genome sequencing and annotation.</title>
        <authorList>
            <consortium name="The Broad Institute Genomics Platform"/>
            <consortium name="The Broad Institute Genome Sequencing Center for Infectious Disease"/>
            <person name="Wu L."/>
            <person name="Ma J."/>
        </authorList>
    </citation>
    <scope>NUCLEOTIDE SEQUENCE [LARGE SCALE GENOMIC DNA]</scope>
    <source>
        <strain evidence="2">CGMCC 4.7241</strain>
    </source>
</reference>
<evidence type="ECO:0000313" key="2">
    <source>
        <dbReference type="Proteomes" id="UP001595699"/>
    </source>
</evidence>
<dbReference type="Proteomes" id="UP001595699">
    <property type="component" value="Unassembled WGS sequence"/>
</dbReference>
<gene>
    <name evidence="1" type="ORF">ACFOUW_02535</name>
</gene>
<sequence>MMILETAEMSPDQIGRAALAMTCADNPHYLARQLTMVFVLTRVQRIALERLADLELERRKAEQV</sequence>
<name>A0ABV7Y4H5_9ACTN</name>
<dbReference type="RefSeq" id="WP_205121637.1">
    <property type="nucleotide sequence ID" value="NZ_JAFBCM010000001.1"/>
</dbReference>
<accession>A0ABV7Y4H5</accession>